<sequence>MLNLLKMKHVLAAASCKSSSSEAIASIFLSDDRTQTQIFKIEWHEGNHARYCLYYASLLETFFSRYCTDIYDRKFIIRLWISSGTKVLECAINATMLAIFDSGISISDIFVALQQDDTLRVYNKKDEPVFELHDEIFSSSEDKSDISKKHLTAKEIRQKMIFEIENKFTFKLCTFNFQYLELFY</sequence>
<protein>
    <submittedName>
        <fullName evidence="1">Putative Exosomal 3'-5' exoribonuclease complex, subunit Rrp46</fullName>
    </submittedName>
</protein>
<accession>A0A0R0LWI1</accession>
<dbReference type="Proteomes" id="UP000051530">
    <property type="component" value="Unassembled WGS sequence"/>
</dbReference>
<dbReference type="Gene3D" id="3.30.230.70">
    <property type="entry name" value="GHMP Kinase, N-terminal domain"/>
    <property type="match status" value="1"/>
</dbReference>
<dbReference type="InterPro" id="IPR027408">
    <property type="entry name" value="PNPase/RNase_PH_dom_sf"/>
</dbReference>
<evidence type="ECO:0000313" key="2">
    <source>
        <dbReference type="Proteomes" id="UP000051530"/>
    </source>
</evidence>
<keyword evidence="2" id="KW-1185">Reference proteome</keyword>
<name>A0A0R0LWI1_9MICR</name>
<dbReference type="VEuPathDB" id="MicrosporidiaDB:M153_6330002207"/>
<organism evidence="1 2">
    <name type="scientific">Pseudoloma neurophilia</name>
    <dbReference type="NCBI Taxonomy" id="146866"/>
    <lineage>
        <taxon>Eukaryota</taxon>
        <taxon>Fungi</taxon>
        <taxon>Fungi incertae sedis</taxon>
        <taxon>Microsporidia</taxon>
        <taxon>Pseudoloma</taxon>
    </lineage>
</organism>
<dbReference type="AlphaFoldDB" id="A0A0R0LWI1"/>
<proteinExistence type="predicted"/>
<dbReference type="EMBL" id="LGUB01000242">
    <property type="protein sequence ID" value="KRH93709.1"/>
    <property type="molecule type" value="Genomic_DNA"/>
</dbReference>
<reference evidence="1 2" key="1">
    <citation type="submission" date="2015-07" db="EMBL/GenBank/DDBJ databases">
        <title>The genome of Pseudoloma neurophilia, a relevant intracellular parasite of the zebrafish.</title>
        <authorList>
            <person name="Ndikumana S."/>
            <person name="Pelin A."/>
            <person name="Sanders J."/>
            <person name="Corradi N."/>
        </authorList>
    </citation>
    <scope>NUCLEOTIDE SEQUENCE [LARGE SCALE GENOMIC DNA]</scope>
    <source>
        <strain evidence="1 2">MK1</strain>
    </source>
</reference>
<comment type="caution">
    <text evidence="1">The sequence shown here is derived from an EMBL/GenBank/DDBJ whole genome shotgun (WGS) entry which is preliminary data.</text>
</comment>
<gene>
    <name evidence="1" type="ORF">M153_6330002207</name>
</gene>
<evidence type="ECO:0000313" key="1">
    <source>
        <dbReference type="EMBL" id="KRH93709.1"/>
    </source>
</evidence>